<comment type="caution">
    <text evidence="3">The sequence shown here is derived from an EMBL/GenBank/DDBJ whole genome shotgun (WGS) entry which is preliminary data.</text>
</comment>
<organism evidence="3 4">
    <name type="scientific">Fusarium mangiferae</name>
    <name type="common">Mango malformation disease fungus</name>
    <dbReference type="NCBI Taxonomy" id="192010"/>
    <lineage>
        <taxon>Eukaryota</taxon>
        <taxon>Fungi</taxon>
        <taxon>Dikarya</taxon>
        <taxon>Ascomycota</taxon>
        <taxon>Pezizomycotina</taxon>
        <taxon>Sordariomycetes</taxon>
        <taxon>Hypocreomycetidae</taxon>
        <taxon>Hypocreales</taxon>
        <taxon>Nectriaceae</taxon>
        <taxon>Fusarium</taxon>
        <taxon>Fusarium fujikuroi species complex</taxon>
    </lineage>
</organism>
<dbReference type="Proteomes" id="UP000184255">
    <property type="component" value="Unassembled WGS sequence"/>
</dbReference>
<evidence type="ECO:0000313" key="3">
    <source>
        <dbReference type="EMBL" id="CVK96788.1"/>
    </source>
</evidence>
<reference evidence="4" key="1">
    <citation type="journal article" date="2016" name="Genome Biol. Evol.">
        <title>Comparative 'omics' of the Fusarium fujikuroi species complex highlights differences in genetic potential and metabolite synthesis.</title>
        <authorList>
            <person name="Niehaus E.-M."/>
            <person name="Muensterkoetter M."/>
            <person name="Proctor R.H."/>
            <person name="Brown D.W."/>
            <person name="Sharon A."/>
            <person name="Idan Y."/>
            <person name="Oren-Young L."/>
            <person name="Sieber C.M."/>
            <person name="Novak O."/>
            <person name="Pencik A."/>
            <person name="Tarkowska D."/>
            <person name="Hromadova K."/>
            <person name="Freeman S."/>
            <person name="Maymon M."/>
            <person name="Elazar M."/>
            <person name="Youssef S.A."/>
            <person name="El-Shabrawy E.S.M."/>
            <person name="Shalaby A.B.A."/>
            <person name="Houterman P."/>
            <person name="Brock N.L."/>
            <person name="Burkhardt I."/>
            <person name="Tsavkelova E.A."/>
            <person name="Dickschat J.S."/>
            <person name="Galuszka P."/>
            <person name="Gueldener U."/>
            <person name="Tudzynski B."/>
        </authorList>
    </citation>
    <scope>NUCLEOTIDE SEQUENCE [LARGE SCALE GENOMIC DNA]</scope>
    <source>
        <strain evidence="4">MRC7560</strain>
    </source>
</reference>
<keyword evidence="2" id="KW-0812">Transmembrane</keyword>
<evidence type="ECO:0000313" key="4">
    <source>
        <dbReference type="Proteomes" id="UP000184255"/>
    </source>
</evidence>
<dbReference type="RefSeq" id="XP_041684206.1">
    <property type="nucleotide sequence ID" value="XM_041833888.1"/>
</dbReference>
<evidence type="ECO:0000256" key="1">
    <source>
        <dbReference type="SAM" id="MobiDB-lite"/>
    </source>
</evidence>
<gene>
    <name evidence="3" type="ORF">FMAN_16149</name>
</gene>
<dbReference type="GeneID" id="65094941"/>
<dbReference type="EMBL" id="FCQH01000008">
    <property type="protein sequence ID" value="CVK96788.1"/>
    <property type="molecule type" value="Genomic_DNA"/>
</dbReference>
<evidence type="ECO:0000256" key="2">
    <source>
        <dbReference type="SAM" id="Phobius"/>
    </source>
</evidence>
<keyword evidence="4" id="KW-1185">Reference proteome</keyword>
<dbReference type="VEuPathDB" id="FungiDB:FMAN_16149"/>
<feature type="transmembrane region" description="Helical" evidence="2">
    <location>
        <begin position="81"/>
        <end position="106"/>
    </location>
</feature>
<keyword evidence="2" id="KW-1133">Transmembrane helix</keyword>
<name>A0A1L7TDL6_FUSMA</name>
<protein>
    <submittedName>
        <fullName evidence="3">Uncharacterized protein</fullName>
    </submittedName>
</protein>
<feature type="region of interest" description="Disordered" evidence="1">
    <location>
        <begin position="1"/>
        <end position="31"/>
    </location>
</feature>
<proteinExistence type="predicted"/>
<sequence>MAGKSTELLESDASHQKNPESPVAKSDVDSKKVMTPVARPVGLEEVATPHTTAVLLEEEKIWRRPSPIPSFSSSSPGSKDFWGIVNVILVATVASIVFLIAAFVFFANIAPPLFELTTLGKKTSSDGVAVHEAAAPGTHSLWKPHRRPVRRFTSASEATLSCLVEITSALVEFTQDIAGLLMLGRLNCQLEEYESSGVIWSCRDSDSRLSATCVSAVGDEWRKL</sequence>
<dbReference type="AlphaFoldDB" id="A0A1L7TDL6"/>
<keyword evidence="2" id="KW-0472">Membrane</keyword>
<accession>A0A1L7TDL6</accession>